<evidence type="ECO:0000313" key="2">
    <source>
        <dbReference type="EMBL" id="POM75487.1"/>
    </source>
</evidence>
<dbReference type="EMBL" id="NCKW01003798">
    <property type="protein sequence ID" value="POM75487.1"/>
    <property type="molecule type" value="Genomic_DNA"/>
</dbReference>
<name>A0A2P4YCD8_9STRA</name>
<dbReference type="AlphaFoldDB" id="A0A2P4YCD8"/>
<evidence type="ECO:0000256" key="1">
    <source>
        <dbReference type="SAM" id="MobiDB-lite"/>
    </source>
</evidence>
<sequence length="180" mass="20127">MVALIRAEFLGQLSAVHSFIEATTVGSMSLLVGAGLLAMTYPPLANVHWEVVTSLFRDWHLLTDLDCISTVTTKPKRVGLNKLHGSRENLGGEKIILLWDDFSGHWTRSIIEYAEIISVVLMKIPPGYTSSCQLADIAWMNPLKLELRSLWVEHRGGDSGFTERTTHSRGSSLWPRLEKL</sequence>
<comment type="caution">
    <text evidence="2">The sequence shown here is derived from an EMBL/GenBank/DDBJ whole genome shotgun (WGS) entry which is preliminary data.</text>
</comment>
<reference evidence="2 3" key="1">
    <citation type="journal article" date="2017" name="Genome Biol. Evol.">
        <title>Phytophthora megakarya and P. palmivora, closely related causal agents of cacao black pod rot, underwent increases in genome sizes and gene numbers by different mechanisms.</title>
        <authorList>
            <person name="Ali S.S."/>
            <person name="Shao J."/>
            <person name="Lary D.J."/>
            <person name="Kronmiller B."/>
            <person name="Shen D."/>
            <person name="Strem M.D."/>
            <person name="Amoako-Attah I."/>
            <person name="Akrofi A.Y."/>
            <person name="Begoude B.A."/>
            <person name="Ten Hoopen G.M."/>
            <person name="Coulibaly K."/>
            <person name="Kebe B.I."/>
            <person name="Melnick R.L."/>
            <person name="Guiltinan M.J."/>
            <person name="Tyler B.M."/>
            <person name="Meinhardt L.W."/>
            <person name="Bailey B.A."/>
        </authorList>
    </citation>
    <scope>NUCLEOTIDE SEQUENCE [LARGE SCALE GENOMIC DNA]</scope>
    <source>
        <strain evidence="3">sbr112.9</strain>
    </source>
</reference>
<gene>
    <name evidence="2" type="ORF">PHPALM_7405</name>
</gene>
<feature type="region of interest" description="Disordered" evidence="1">
    <location>
        <begin position="159"/>
        <end position="180"/>
    </location>
</feature>
<keyword evidence="3" id="KW-1185">Reference proteome</keyword>
<dbReference type="Proteomes" id="UP000237271">
    <property type="component" value="Unassembled WGS sequence"/>
</dbReference>
<protein>
    <submittedName>
        <fullName evidence="2">Arsenical-resistance protein</fullName>
    </submittedName>
</protein>
<evidence type="ECO:0000313" key="3">
    <source>
        <dbReference type="Proteomes" id="UP000237271"/>
    </source>
</evidence>
<proteinExistence type="predicted"/>
<accession>A0A2P4YCD8</accession>
<dbReference type="OrthoDB" id="10525204at2759"/>
<organism evidence="2 3">
    <name type="scientific">Phytophthora palmivora</name>
    <dbReference type="NCBI Taxonomy" id="4796"/>
    <lineage>
        <taxon>Eukaryota</taxon>
        <taxon>Sar</taxon>
        <taxon>Stramenopiles</taxon>
        <taxon>Oomycota</taxon>
        <taxon>Peronosporomycetes</taxon>
        <taxon>Peronosporales</taxon>
        <taxon>Peronosporaceae</taxon>
        <taxon>Phytophthora</taxon>
    </lineage>
</organism>